<evidence type="ECO:0008006" key="3">
    <source>
        <dbReference type="Google" id="ProtNLM"/>
    </source>
</evidence>
<sequence>MPNIQLHNMQKSVTSSAVFIILFIVAFFANASEVASGDLRAAIRSAGFSCHQVINVKSAGDNDWVVKCNAGKYRVKRDPNGQFTVSQVE</sequence>
<dbReference type="AlphaFoldDB" id="A0A368NML2"/>
<reference evidence="1 2" key="1">
    <citation type="submission" date="2018-07" db="EMBL/GenBank/DDBJ databases">
        <title>Corallincola holothuriorum sp. nov., a new facultative anaerobe isolated from sea cucumber Apostichopus japonicus.</title>
        <authorList>
            <person name="Xia H."/>
        </authorList>
    </citation>
    <scope>NUCLEOTIDE SEQUENCE [LARGE SCALE GENOMIC DNA]</scope>
    <source>
        <strain evidence="1 2">C4</strain>
    </source>
</reference>
<dbReference type="RefSeq" id="WP_114337251.1">
    <property type="nucleotide sequence ID" value="NZ_QPID01000002.1"/>
</dbReference>
<evidence type="ECO:0000313" key="1">
    <source>
        <dbReference type="EMBL" id="RCU51822.1"/>
    </source>
</evidence>
<protein>
    <recommendedName>
        <fullName evidence="3">PepSY domain-containing protein</fullName>
    </recommendedName>
</protein>
<gene>
    <name evidence="1" type="ORF">DU002_04965</name>
</gene>
<accession>A0A368NML2</accession>
<organism evidence="1 2">
    <name type="scientific">Corallincola holothuriorum</name>
    <dbReference type="NCBI Taxonomy" id="2282215"/>
    <lineage>
        <taxon>Bacteria</taxon>
        <taxon>Pseudomonadati</taxon>
        <taxon>Pseudomonadota</taxon>
        <taxon>Gammaproteobacteria</taxon>
        <taxon>Alteromonadales</taxon>
        <taxon>Psychromonadaceae</taxon>
        <taxon>Corallincola</taxon>
    </lineage>
</organism>
<dbReference type="Proteomes" id="UP000252558">
    <property type="component" value="Unassembled WGS sequence"/>
</dbReference>
<name>A0A368NML2_9GAMM</name>
<keyword evidence="2" id="KW-1185">Reference proteome</keyword>
<evidence type="ECO:0000313" key="2">
    <source>
        <dbReference type="Proteomes" id="UP000252558"/>
    </source>
</evidence>
<proteinExistence type="predicted"/>
<comment type="caution">
    <text evidence="1">The sequence shown here is derived from an EMBL/GenBank/DDBJ whole genome shotgun (WGS) entry which is preliminary data.</text>
</comment>
<dbReference type="EMBL" id="QPID01000002">
    <property type="protein sequence ID" value="RCU51822.1"/>
    <property type="molecule type" value="Genomic_DNA"/>
</dbReference>